<dbReference type="InterPro" id="IPR036259">
    <property type="entry name" value="MFS_trans_sf"/>
</dbReference>
<feature type="transmembrane region" description="Helical" evidence="1">
    <location>
        <begin position="342"/>
        <end position="366"/>
    </location>
</feature>
<evidence type="ECO:0000313" key="3">
    <source>
        <dbReference type="Proteomes" id="UP000419017"/>
    </source>
</evidence>
<dbReference type="PANTHER" id="PTHR11328">
    <property type="entry name" value="MAJOR FACILITATOR SUPERFAMILY DOMAIN-CONTAINING PROTEIN"/>
    <property type="match status" value="1"/>
</dbReference>
<feature type="transmembrane region" description="Helical" evidence="1">
    <location>
        <begin position="84"/>
        <end position="105"/>
    </location>
</feature>
<gene>
    <name evidence="2" type="ORF">OMES3154_00013</name>
</gene>
<feature type="transmembrane region" description="Helical" evidence="1">
    <location>
        <begin position="429"/>
        <end position="451"/>
    </location>
</feature>
<feature type="transmembrane region" description="Helical" evidence="1">
    <location>
        <begin position="49"/>
        <end position="72"/>
    </location>
</feature>
<dbReference type="InterPro" id="IPR039672">
    <property type="entry name" value="MFS_2"/>
</dbReference>
<dbReference type="AlphaFoldDB" id="A0A6I8MBA9"/>
<accession>A0A6I8MBA9</accession>
<organism evidence="2 3">
    <name type="scientific">Oceanivirga miroungae</name>
    <dbReference type="NCBI Taxonomy" id="1130046"/>
    <lineage>
        <taxon>Bacteria</taxon>
        <taxon>Fusobacteriati</taxon>
        <taxon>Fusobacteriota</taxon>
        <taxon>Fusobacteriia</taxon>
        <taxon>Fusobacteriales</taxon>
        <taxon>Leptotrichiaceae</taxon>
        <taxon>Oceanivirga</taxon>
    </lineage>
</organism>
<dbReference type="Proteomes" id="UP000419017">
    <property type="component" value="Unassembled WGS sequence"/>
</dbReference>
<feature type="transmembrane region" description="Helical" evidence="1">
    <location>
        <begin position="9"/>
        <end position="29"/>
    </location>
</feature>
<name>A0A6I8MBA9_9FUSO</name>
<feature type="transmembrane region" description="Helical" evidence="1">
    <location>
        <begin position="111"/>
        <end position="136"/>
    </location>
</feature>
<keyword evidence="1" id="KW-1133">Transmembrane helix</keyword>
<dbReference type="Pfam" id="PF13347">
    <property type="entry name" value="MFS_2"/>
    <property type="match status" value="1"/>
</dbReference>
<keyword evidence="3" id="KW-1185">Reference proteome</keyword>
<dbReference type="PANTHER" id="PTHR11328:SF24">
    <property type="entry name" value="MAJOR FACILITATOR SUPERFAMILY (MFS) PROFILE DOMAIN-CONTAINING PROTEIN"/>
    <property type="match status" value="1"/>
</dbReference>
<dbReference type="EMBL" id="CABWIB010000001">
    <property type="protein sequence ID" value="VWL84765.1"/>
    <property type="molecule type" value="Genomic_DNA"/>
</dbReference>
<proteinExistence type="predicted"/>
<feature type="transmembrane region" description="Helical" evidence="1">
    <location>
        <begin position="308"/>
        <end position="330"/>
    </location>
</feature>
<feature type="transmembrane region" description="Helical" evidence="1">
    <location>
        <begin position="156"/>
        <end position="176"/>
    </location>
</feature>
<feature type="transmembrane region" description="Helical" evidence="1">
    <location>
        <begin position="387"/>
        <end position="409"/>
    </location>
</feature>
<feature type="transmembrane region" description="Helical" evidence="1">
    <location>
        <begin position="188"/>
        <end position="210"/>
    </location>
</feature>
<dbReference type="GO" id="GO:0005886">
    <property type="term" value="C:plasma membrane"/>
    <property type="evidence" value="ECO:0007669"/>
    <property type="project" value="TreeGrafter"/>
</dbReference>
<sequence>MNKLSKKTYYIYGMGVSYFILDRIFVQWLNYFYLPPENSGLNALLTVRLLTLGFVLIRLVDAIADPVVGYLSDHSKSRYGKRSFFMMIGGIPLCLSMVLFFYPITTSQTATFIYFVIVGSIFFVSYTLVGGPYNALVADLTHTKEERINISTVQSVFRLIFSALPMILSGLLIAKFSPVGSKYSVEGFRKMVIIFSIIAAIGIYFCVFFLNETKITRNETKIKGASFRKTIKYIMNREVILYFIGLFLFFTGFNIIQMVLSYFVTLLMPEAYNGGAMVSRLSTLLFIASAVFFPVTSIATKKLGFKKVMIIDLVSIIIGILIMIFFGLKLHSLTNFTSEYNYIIYMVYLAIAIIGAGISGAGFIFPPAMLSEIATKVSNESKVAVEGLLFGIQGFFLKLAFMTKAIISINTIVYKSNLGENGTQSATPSGVILTLLCAIILFVLSVVFYSLKKE</sequence>
<dbReference type="GO" id="GO:0008643">
    <property type="term" value="P:carbohydrate transport"/>
    <property type="evidence" value="ECO:0007669"/>
    <property type="project" value="InterPro"/>
</dbReference>
<protein>
    <submittedName>
        <fullName evidence="2">Major facilitator superfamily protein</fullName>
    </submittedName>
</protein>
<dbReference type="Gene3D" id="1.20.1250.20">
    <property type="entry name" value="MFS general substrate transporter like domains"/>
    <property type="match status" value="2"/>
</dbReference>
<dbReference type="RefSeq" id="WP_156682821.1">
    <property type="nucleotide sequence ID" value="NZ_CABWIB010000001.1"/>
</dbReference>
<reference evidence="2 3" key="1">
    <citation type="submission" date="2019-10" db="EMBL/GenBank/DDBJ databases">
        <authorList>
            <person name="Blom J."/>
        </authorList>
    </citation>
    <scope>NUCLEOTIDE SEQUENCE [LARGE SCALE GENOMIC DNA]</scope>
    <source>
        <strain evidence="2 3">ES3154-GLU</strain>
    </source>
</reference>
<evidence type="ECO:0000313" key="2">
    <source>
        <dbReference type="EMBL" id="VWL84765.1"/>
    </source>
</evidence>
<feature type="transmembrane region" description="Helical" evidence="1">
    <location>
        <begin position="276"/>
        <end position="296"/>
    </location>
</feature>
<evidence type="ECO:0000256" key="1">
    <source>
        <dbReference type="SAM" id="Phobius"/>
    </source>
</evidence>
<dbReference type="SUPFAM" id="SSF103473">
    <property type="entry name" value="MFS general substrate transporter"/>
    <property type="match status" value="1"/>
</dbReference>
<dbReference type="GO" id="GO:0015293">
    <property type="term" value="F:symporter activity"/>
    <property type="evidence" value="ECO:0007669"/>
    <property type="project" value="InterPro"/>
</dbReference>
<keyword evidence="1" id="KW-0812">Transmembrane</keyword>
<keyword evidence="1" id="KW-0472">Membrane</keyword>
<feature type="transmembrane region" description="Helical" evidence="1">
    <location>
        <begin position="239"/>
        <end position="264"/>
    </location>
</feature>